<proteinExistence type="predicted"/>
<reference evidence="2 3" key="2">
    <citation type="submission" date="2018-11" db="EMBL/GenBank/DDBJ databases">
        <authorList>
            <consortium name="Pathogen Informatics"/>
        </authorList>
    </citation>
    <scope>NUCLEOTIDE SEQUENCE [LARGE SCALE GENOMIC DNA]</scope>
    <source>
        <strain evidence="2 3">NST_G2</strain>
    </source>
</reference>
<dbReference type="WBParaSite" id="SSLN_0001641301-mRNA-1">
    <property type="protein sequence ID" value="SSLN_0001641301-mRNA-1"/>
    <property type="gene ID" value="SSLN_0001641301"/>
</dbReference>
<organism evidence="4">
    <name type="scientific">Schistocephalus solidus</name>
    <name type="common">Tapeworm</name>
    <dbReference type="NCBI Taxonomy" id="70667"/>
    <lineage>
        <taxon>Eukaryota</taxon>
        <taxon>Metazoa</taxon>
        <taxon>Spiralia</taxon>
        <taxon>Lophotrochozoa</taxon>
        <taxon>Platyhelminthes</taxon>
        <taxon>Cestoda</taxon>
        <taxon>Eucestoda</taxon>
        <taxon>Diphyllobothriidea</taxon>
        <taxon>Diphyllobothriidae</taxon>
        <taxon>Schistocephalus</taxon>
    </lineage>
</organism>
<protein>
    <submittedName>
        <fullName evidence="4">Secreted protein</fullName>
    </submittedName>
</protein>
<evidence type="ECO:0000313" key="2">
    <source>
        <dbReference type="EMBL" id="VDM02196.1"/>
    </source>
</evidence>
<feature type="region of interest" description="Disordered" evidence="1">
    <location>
        <begin position="58"/>
        <end position="80"/>
    </location>
</feature>
<reference evidence="4" key="1">
    <citation type="submission" date="2016-06" db="UniProtKB">
        <authorList>
            <consortium name="WormBaseParasite"/>
        </authorList>
    </citation>
    <scope>IDENTIFICATION</scope>
</reference>
<keyword evidence="3" id="KW-1185">Reference proteome</keyword>
<evidence type="ECO:0000313" key="4">
    <source>
        <dbReference type="WBParaSite" id="SSLN_0001641301-mRNA-1"/>
    </source>
</evidence>
<evidence type="ECO:0000313" key="3">
    <source>
        <dbReference type="Proteomes" id="UP000275846"/>
    </source>
</evidence>
<evidence type="ECO:0000256" key="1">
    <source>
        <dbReference type="SAM" id="MobiDB-lite"/>
    </source>
</evidence>
<dbReference type="EMBL" id="UYSU01040319">
    <property type="protein sequence ID" value="VDM02196.1"/>
    <property type="molecule type" value="Genomic_DNA"/>
</dbReference>
<dbReference type="Proteomes" id="UP000275846">
    <property type="component" value="Unassembled WGS sequence"/>
</dbReference>
<dbReference type="AlphaFoldDB" id="A0A183TH62"/>
<sequence>MAVLVQLCAPITVSTRPVACGGSLATSGNAHPRSGVTVLAASAESLLPPSFSFNGQTNGIQPKMDVDAVPDAAESTSVKY</sequence>
<gene>
    <name evidence="2" type="ORF">SSLN_LOCUS15810</name>
</gene>
<accession>A0A183TH62</accession>
<name>A0A183TH62_SCHSO</name>